<name>A0A553Q4W9_9TELE</name>
<dbReference type="Proteomes" id="UP000316079">
    <property type="component" value="Unassembled WGS sequence"/>
</dbReference>
<feature type="compositionally biased region" description="Basic and acidic residues" evidence="1">
    <location>
        <begin position="40"/>
        <end position="50"/>
    </location>
</feature>
<evidence type="ECO:0000313" key="3">
    <source>
        <dbReference type="Proteomes" id="UP000316079"/>
    </source>
</evidence>
<accession>A0A553Q4W9</accession>
<dbReference type="EMBL" id="SRMA01026336">
    <property type="protein sequence ID" value="TRY84965.1"/>
    <property type="molecule type" value="Genomic_DNA"/>
</dbReference>
<organism evidence="2 3">
    <name type="scientific">Danionella cerebrum</name>
    <dbReference type="NCBI Taxonomy" id="2873325"/>
    <lineage>
        <taxon>Eukaryota</taxon>
        <taxon>Metazoa</taxon>
        <taxon>Chordata</taxon>
        <taxon>Craniata</taxon>
        <taxon>Vertebrata</taxon>
        <taxon>Euteleostomi</taxon>
        <taxon>Actinopterygii</taxon>
        <taxon>Neopterygii</taxon>
        <taxon>Teleostei</taxon>
        <taxon>Ostariophysi</taxon>
        <taxon>Cypriniformes</taxon>
        <taxon>Danionidae</taxon>
        <taxon>Danioninae</taxon>
        <taxon>Danionella</taxon>
    </lineage>
</organism>
<evidence type="ECO:0000313" key="2">
    <source>
        <dbReference type="EMBL" id="TRY84965.1"/>
    </source>
</evidence>
<feature type="region of interest" description="Disordered" evidence="1">
    <location>
        <begin position="83"/>
        <end position="103"/>
    </location>
</feature>
<comment type="caution">
    <text evidence="2">The sequence shown here is derived from an EMBL/GenBank/DDBJ whole genome shotgun (WGS) entry which is preliminary data.</text>
</comment>
<evidence type="ECO:0000256" key="1">
    <source>
        <dbReference type="SAM" id="MobiDB-lite"/>
    </source>
</evidence>
<keyword evidence="3" id="KW-1185">Reference proteome</keyword>
<sequence>MSKDKCSRTSTEDPRMRTKHSITASIHPRCGEAVVLPRDGRNCMSHERPPRPGSAQPSERTHLSKANLRLKGRLCVWRRANELSNTMNRKKDKGFESPRPYKL</sequence>
<protein>
    <submittedName>
        <fullName evidence="2">Uncharacterized protein</fullName>
    </submittedName>
</protein>
<feature type="region of interest" description="Disordered" evidence="1">
    <location>
        <begin position="40"/>
        <end position="62"/>
    </location>
</feature>
<feature type="region of interest" description="Disordered" evidence="1">
    <location>
        <begin position="1"/>
        <end position="22"/>
    </location>
</feature>
<dbReference type="AlphaFoldDB" id="A0A553Q4W9"/>
<reference evidence="2 3" key="1">
    <citation type="journal article" date="2019" name="Sci. Data">
        <title>Hybrid genome assembly and annotation of Danionella translucida.</title>
        <authorList>
            <person name="Kadobianskyi M."/>
            <person name="Schulze L."/>
            <person name="Schuelke M."/>
            <person name="Judkewitz B."/>
        </authorList>
    </citation>
    <scope>NUCLEOTIDE SEQUENCE [LARGE SCALE GENOMIC DNA]</scope>
    <source>
        <strain evidence="2 3">Bolton</strain>
    </source>
</reference>
<feature type="compositionally biased region" description="Basic and acidic residues" evidence="1">
    <location>
        <begin position="1"/>
        <end position="16"/>
    </location>
</feature>
<gene>
    <name evidence="2" type="ORF">DNTS_021878</name>
</gene>
<proteinExistence type="predicted"/>